<keyword evidence="4" id="KW-0539">Nucleus</keyword>
<evidence type="ECO:0000259" key="7">
    <source>
        <dbReference type="Pfam" id="PF17682"/>
    </source>
</evidence>
<accession>A0A3P6TA83</accession>
<evidence type="ECO:0000259" key="6">
    <source>
        <dbReference type="Pfam" id="PF09734"/>
    </source>
</evidence>
<feature type="compositionally biased region" description="Polar residues" evidence="5">
    <location>
        <begin position="357"/>
        <end position="367"/>
    </location>
</feature>
<gene>
    <name evidence="8" type="ORF">DILT_LOCUS2885</name>
</gene>
<dbReference type="AlphaFoldDB" id="A0A3P6TA83"/>
<evidence type="ECO:0000256" key="4">
    <source>
        <dbReference type="ARBA" id="ARBA00023242"/>
    </source>
</evidence>
<dbReference type="Proteomes" id="UP000281553">
    <property type="component" value="Unassembled WGS sequence"/>
</dbReference>
<organism evidence="8 9">
    <name type="scientific">Dibothriocephalus latus</name>
    <name type="common">Fish tapeworm</name>
    <name type="synonym">Diphyllobothrium latum</name>
    <dbReference type="NCBI Taxonomy" id="60516"/>
    <lineage>
        <taxon>Eukaryota</taxon>
        <taxon>Metazoa</taxon>
        <taxon>Spiralia</taxon>
        <taxon>Lophotrochozoa</taxon>
        <taxon>Platyhelminthes</taxon>
        <taxon>Cestoda</taxon>
        <taxon>Eucestoda</taxon>
        <taxon>Diphyllobothriidea</taxon>
        <taxon>Diphyllobothriidae</taxon>
        <taxon>Dibothriocephalus</taxon>
    </lineage>
</organism>
<evidence type="ECO:0000313" key="9">
    <source>
        <dbReference type="Proteomes" id="UP000281553"/>
    </source>
</evidence>
<sequence length="535" mass="60484">MESLIPSRDFYVVNYPAIVQNDDRAILSLGGITGISKTFNSSSRRLRLTFRPDMFLCKPVFGDPSPSTALVIRARRLRNKRTGEEKVQAEILGIIPRTYSFTAMISSPRFGDLTACSFFPTALVGLMDFQYGPYEKPPSEQCSSSGNLDRFSVFYEKLLVREPTRSLDVHLNSDAPLCVPPILFTRLDQPLAYCFSSRFRTNDYVELDSQSHNHPYHRKERKSYAMFVSFNEPTPMAAHPAALETISSLPPASRKLAHEIEKLFRKRPAWTRSALLHGLRHLRIRDSSIKLILPAFAYYMPNGPWGRVWIRFGYDPRADPASRIYQTVDFRVRAPRLQSKLKLAGRRPRVADRENSDGSGSETSCFRFNRNSWPDARQILYQITDIDVPEVIEMLAAPVPRSKCDPVEGWMPDKHQRTIRESITRCLEAWVAQEEESAAMQKASTTQENKTEEPEDNDLDGNGSVDATPNCRTLPGEKIGLEIGSWKAAVLLYAMNVLMTTSTNAMHYAGSCSTALNVEHCLSKLHTAVYNDCVL</sequence>
<keyword evidence="3" id="KW-0804">Transcription</keyword>
<dbReference type="InterPro" id="IPR040454">
    <property type="entry name" value="TF_IIIC_Tfc1/Sfc1"/>
</dbReference>
<dbReference type="GO" id="GO:0001003">
    <property type="term" value="F:RNA polymerase III type 2 promoter sequence-specific DNA binding"/>
    <property type="evidence" value="ECO:0007669"/>
    <property type="project" value="TreeGrafter"/>
</dbReference>
<dbReference type="EMBL" id="UYRU01042766">
    <property type="protein sequence ID" value="VDK77735.1"/>
    <property type="molecule type" value="Genomic_DNA"/>
</dbReference>
<feature type="region of interest" description="Disordered" evidence="5">
    <location>
        <begin position="437"/>
        <end position="471"/>
    </location>
</feature>
<dbReference type="InterPro" id="IPR019136">
    <property type="entry name" value="TF_IIIC_su-5_HTH"/>
</dbReference>
<evidence type="ECO:0000256" key="1">
    <source>
        <dbReference type="ARBA" id="ARBA00004123"/>
    </source>
</evidence>
<feature type="domain" description="Transcription factor IIIC subunit 5 HTH" evidence="6">
    <location>
        <begin position="179"/>
        <end position="331"/>
    </location>
</feature>
<dbReference type="GO" id="GO:0001002">
    <property type="term" value="F:RNA polymerase III type 1 promoter sequence-specific DNA binding"/>
    <property type="evidence" value="ECO:0007669"/>
    <property type="project" value="TreeGrafter"/>
</dbReference>
<feature type="region of interest" description="Disordered" evidence="5">
    <location>
        <begin position="344"/>
        <end position="367"/>
    </location>
</feature>
<dbReference type="PANTHER" id="PTHR13230">
    <property type="entry name" value="GENERAL TRANSCRIPTION FACTOR IIIC, POLYPEPTIDE 5"/>
    <property type="match status" value="1"/>
</dbReference>
<proteinExistence type="predicted"/>
<evidence type="ECO:0000256" key="2">
    <source>
        <dbReference type="ARBA" id="ARBA00023125"/>
    </source>
</evidence>
<dbReference type="InterPro" id="IPR041499">
    <property type="entry name" value="Tfc1/Sfc1_N"/>
</dbReference>
<evidence type="ECO:0000256" key="3">
    <source>
        <dbReference type="ARBA" id="ARBA00023163"/>
    </source>
</evidence>
<dbReference type="Pfam" id="PF17682">
    <property type="entry name" value="Tau95_N"/>
    <property type="match status" value="1"/>
</dbReference>
<protein>
    <recommendedName>
        <fullName evidence="10">Transcription factor IIIC subunit 5 HTH domain-containing protein</fullName>
    </recommendedName>
</protein>
<dbReference type="Pfam" id="PF09734">
    <property type="entry name" value="Tau95"/>
    <property type="match status" value="1"/>
</dbReference>
<dbReference type="GO" id="GO:0005634">
    <property type="term" value="C:nucleus"/>
    <property type="evidence" value="ECO:0007669"/>
    <property type="project" value="UniProtKB-SubCell"/>
</dbReference>
<dbReference type="Gene3D" id="3.30.200.160">
    <property type="entry name" value="TFIIIC, subcomplex tauA, subunit Sfc1, barrel domain"/>
    <property type="match status" value="1"/>
</dbReference>
<dbReference type="PANTHER" id="PTHR13230:SF5">
    <property type="entry name" value="GENERAL TRANSCRIPTION FACTOR 3C POLYPEPTIDE 5"/>
    <property type="match status" value="1"/>
</dbReference>
<dbReference type="OrthoDB" id="5598268at2759"/>
<dbReference type="GO" id="GO:0006384">
    <property type="term" value="P:transcription initiation at RNA polymerase III promoter"/>
    <property type="evidence" value="ECO:0007669"/>
    <property type="project" value="InterPro"/>
</dbReference>
<comment type="subcellular location">
    <subcellularLocation>
        <location evidence="1">Nucleus</location>
    </subcellularLocation>
</comment>
<keyword evidence="2" id="KW-0238">DNA-binding</keyword>
<dbReference type="GO" id="GO:0000127">
    <property type="term" value="C:transcription factor TFIIIC complex"/>
    <property type="evidence" value="ECO:0007669"/>
    <property type="project" value="InterPro"/>
</dbReference>
<name>A0A3P6TA83_DIBLA</name>
<evidence type="ECO:0008006" key="10">
    <source>
        <dbReference type="Google" id="ProtNLM"/>
    </source>
</evidence>
<dbReference type="InterPro" id="IPR042536">
    <property type="entry name" value="TFIIIC_tauA_Sfc1"/>
</dbReference>
<reference evidence="8 9" key="1">
    <citation type="submission" date="2018-11" db="EMBL/GenBank/DDBJ databases">
        <authorList>
            <consortium name="Pathogen Informatics"/>
        </authorList>
    </citation>
    <scope>NUCLEOTIDE SEQUENCE [LARGE SCALE GENOMIC DNA]</scope>
</reference>
<evidence type="ECO:0000313" key="8">
    <source>
        <dbReference type="EMBL" id="VDK77735.1"/>
    </source>
</evidence>
<feature type="domain" description="Transcription factor IIIC subunit Tfc1/Sfc1 triple barrel" evidence="7">
    <location>
        <begin position="12"/>
        <end position="105"/>
    </location>
</feature>
<keyword evidence="9" id="KW-1185">Reference proteome</keyword>
<evidence type="ECO:0000256" key="5">
    <source>
        <dbReference type="SAM" id="MobiDB-lite"/>
    </source>
</evidence>